<proteinExistence type="predicted"/>
<dbReference type="AlphaFoldDB" id="A0A6P4I1P5"/>
<evidence type="ECO:0000313" key="6">
    <source>
        <dbReference type="RefSeq" id="XP_017017869.1"/>
    </source>
</evidence>
<dbReference type="PRINTS" id="PR00947">
    <property type="entry name" value="CUTICLE"/>
</dbReference>
<keyword evidence="1 2" id="KW-0193">Cuticle</keyword>
<evidence type="ECO:0000313" key="5">
    <source>
        <dbReference type="Proteomes" id="UP001652661"/>
    </source>
</evidence>
<protein>
    <submittedName>
        <fullName evidence="6">Endocuticle structural glycoprotein ABD-5</fullName>
    </submittedName>
</protein>
<gene>
    <name evidence="6" type="primary">Cpr65Au</name>
</gene>
<dbReference type="GO" id="GO:0008010">
    <property type="term" value="F:structural constituent of chitin-based larval cuticle"/>
    <property type="evidence" value="ECO:0007669"/>
    <property type="project" value="TreeGrafter"/>
</dbReference>
<feature type="compositionally biased region" description="Polar residues" evidence="3">
    <location>
        <begin position="50"/>
        <end position="60"/>
    </location>
</feature>
<dbReference type="Pfam" id="PF00379">
    <property type="entry name" value="Chitin_bind_4"/>
    <property type="match status" value="1"/>
</dbReference>
<feature type="chain" id="PRO_5027968397" evidence="4">
    <location>
        <begin position="25"/>
        <end position="111"/>
    </location>
</feature>
<evidence type="ECO:0000256" key="3">
    <source>
        <dbReference type="SAM" id="MobiDB-lite"/>
    </source>
</evidence>
<evidence type="ECO:0000256" key="1">
    <source>
        <dbReference type="ARBA" id="ARBA00022460"/>
    </source>
</evidence>
<dbReference type="PANTHER" id="PTHR10380:SF237">
    <property type="entry name" value="CUTICULAR PROTEIN 65AU, ISOFORM A-RELATED"/>
    <property type="match status" value="1"/>
</dbReference>
<organism evidence="5 6">
    <name type="scientific">Drosophila kikkawai</name>
    <name type="common">Fruit fly</name>
    <dbReference type="NCBI Taxonomy" id="30033"/>
    <lineage>
        <taxon>Eukaryota</taxon>
        <taxon>Metazoa</taxon>
        <taxon>Ecdysozoa</taxon>
        <taxon>Arthropoda</taxon>
        <taxon>Hexapoda</taxon>
        <taxon>Insecta</taxon>
        <taxon>Pterygota</taxon>
        <taxon>Neoptera</taxon>
        <taxon>Endopterygota</taxon>
        <taxon>Diptera</taxon>
        <taxon>Brachycera</taxon>
        <taxon>Muscomorpha</taxon>
        <taxon>Ephydroidea</taxon>
        <taxon>Drosophilidae</taxon>
        <taxon>Drosophila</taxon>
        <taxon>Sophophora</taxon>
    </lineage>
</organism>
<dbReference type="PROSITE" id="PS51155">
    <property type="entry name" value="CHIT_BIND_RR_2"/>
    <property type="match status" value="1"/>
</dbReference>
<sequence>MHSSSKSTLWLAVLLAVGVSLVLARPAGEDAQAETLKLESENTGDKYSFSFDTSNGISRTETGEVKPGAGEDDGSLSVQGSTSWSAPDGKKYEISFTADETGYHPKFRLVT</sequence>
<keyword evidence="4" id="KW-0732">Signal</keyword>
<name>A0A6P4I1P5_DROKI</name>
<evidence type="ECO:0000256" key="4">
    <source>
        <dbReference type="SAM" id="SignalP"/>
    </source>
</evidence>
<reference evidence="6" key="1">
    <citation type="submission" date="2025-08" db="UniProtKB">
        <authorList>
            <consortium name="RefSeq"/>
        </authorList>
    </citation>
    <scope>IDENTIFICATION</scope>
    <source>
        <strain evidence="6">14028-0561.14</strain>
        <tissue evidence="6">Whole fly</tissue>
    </source>
</reference>
<dbReference type="InterPro" id="IPR031311">
    <property type="entry name" value="CHIT_BIND_RR_consensus"/>
</dbReference>
<dbReference type="InterPro" id="IPR000618">
    <property type="entry name" value="Insect_cuticle"/>
</dbReference>
<dbReference type="InterPro" id="IPR050468">
    <property type="entry name" value="Cuticle_Struct_Prot"/>
</dbReference>
<keyword evidence="5" id="KW-1185">Reference proteome</keyword>
<evidence type="ECO:0000256" key="2">
    <source>
        <dbReference type="PROSITE-ProRule" id="PRU00497"/>
    </source>
</evidence>
<feature type="compositionally biased region" description="Polar residues" evidence="3">
    <location>
        <begin position="76"/>
        <end position="85"/>
    </location>
</feature>
<dbReference type="RefSeq" id="XP_017017869.1">
    <property type="nucleotide sequence ID" value="XM_017162380.2"/>
</dbReference>
<dbReference type="PANTHER" id="PTHR10380">
    <property type="entry name" value="CUTICLE PROTEIN"/>
    <property type="match status" value="1"/>
</dbReference>
<dbReference type="GO" id="GO:0062129">
    <property type="term" value="C:chitin-based extracellular matrix"/>
    <property type="evidence" value="ECO:0007669"/>
    <property type="project" value="TreeGrafter"/>
</dbReference>
<dbReference type="PROSITE" id="PS00233">
    <property type="entry name" value="CHIT_BIND_RR_1"/>
    <property type="match status" value="1"/>
</dbReference>
<feature type="signal peptide" evidence="4">
    <location>
        <begin position="1"/>
        <end position="24"/>
    </location>
</feature>
<accession>A0A6P4I1P5</accession>
<dbReference type="Proteomes" id="UP001652661">
    <property type="component" value="Chromosome 3L"/>
</dbReference>
<feature type="region of interest" description="Disordered" evidence="3">
    <location>
        <begin position="47"/>
        <end position="86"/>
    </location>
</feature>
<dbReference type="OrthoDB" id="6629557at2759"/>